<dbReference type="Proteomes" id="UP000007305">
    <property type="component" value="Chromosome 1"/>
</dbReference>
<protein>
    <submittedName>
        <fullName evidence="1">Uncharacterized protein</fullName>
    </submittedName>
</protein>
<accession>A0A804LUZ0</accession>
<reference evidence="1" key="3">
    <citation type="submission" date="2021-05" db="UniProtKB">
        <authorList>
            <consortium name="EnsemblPlants"/>
        </authorList>
    </citation>
    <scope>IDENTIFICATION</scope>
    <source>
        <strain evidence="1">cv. B73</strain>
    </source>
</reference>
<dbReference type="InParanoid" id="A0A804LUZ0"/>
<evidence type="ECO:0000313" key="2">
    <source>
        <dbReference type="Proteomes" id="UP000007305"/>
    </source>
</evidence>
<name>A0A804LUZ0_MAIZE</name>
<dbReference type="Gramene" id="Zm00001eb038420_T001">
    <property type="protein sequence ID" value="Zm00001eb038420_P001"/>
    <property type="gene ID" value="Zm00001eb038420"/>
</dbReference>
<dbReference type="AlphaFoldDB" id="A0A804LUZ0"/>
<evidence type="ECO:0000313" key="1">
    <source>
        <dbReference type="EnsemblPlants" id="Zm00001eb038420_P001"/>
    </source>
</evidence>
<reference evidence="2" key="1">
    <citation type="submission" date="2015-12" db="EMBL/GenBank/DDBJ databases">
        <title>Update maize B73 reference genome by single molecule sequencing technologies.</title>
        <authorList>
            <consortium name="Maize Genome Sequencing Project"/>
            <person name="Ware D."/>
        </authorList>
    </citation>
    <scope>NUCLEOTIDE SEQUENCE [LARGE SCALE GENOMIC DNA]</scope>
    <source>
        <strain evidence="2">cv. B73</strain>
    </source>
</reference>
<sequence length="159" mass="17833">MMSSSAGFHGVGVVLAIDGDSSVGGCGHEEPHESWMPQRGGGREGDGRLLHMRKSFKDSLKVLEADIQHANTLAADFSRDYDGMPLDVQPRLPLLPLPHVLDRLQPSWRAWATQDPNLQGLCRWEYHRDLGANLDNDLLVLKTVNYLFLHQVVKLFPLR</sequence>
<organism evidence="1 2">
    <name type="scientific">Zea mays</name>
    <name type="common">Maize</name>
    <dbReference type="NCBI Taxonomy" id="4577"/>
    <lineage>
        <taxon>Eukaryota</taxon>
        <taxon>Viridiplantae</taxon>
        <taxon>Streptophyta</taxon>
        <taxon>Embryophyta</taxon>
        <taxon>Tracheophyta</taxon>
        <taxon>Spermatophyta</taxon>
        <taxon>Magnoliopsida</taxon>
        <taxon>Liliopsida</taxon>
        <taxon>Poales</taxon>
        <taxon>Poaceae</taxon>
        <taxon>PACMAD clade</taxon>
        <taxon>Panicoideae</taxon>
        <taxon>Andropogonodae</taxon>
        <taxon>Andropogoneae</taxon>
        <taxon>Tripsacinae</taxon>
        <taxon>Zea</taxon>
    </lineage>
</organism>
<dbReference type="EnsemblPlants" id="Zm00001eb038420_T001">
    <property type="protein sequence ID" value="Zm00001eb038420_P001"/>
    <property type="gene ID" value="Zm00001eb038420"/>
</dbReference>
<proteinExistence type="predicted"/>
<keyword evidence="2" id="KW-1185">Reference proteome</keyword>
<gene>
    <name evidence="1" type="primary">LOC100280007</name>
</gene>
<reference evidence="1" key="2">
    <citation type="submission" date="2019-07" db="EMBL/GenBank/DDBJ databases">
        <authorList>
            <person name="Seetharam A."/>
            <person name="Woodhouse M."/>
            <person name="Cannon E."/>
        </authorList>
    </citation>
    <scope>NUCLEOTIDE SEQUENCE [LARGE SCALE GENOMIC DNA]</scope>
    <source>
        <strain evidence="1">cv. B73</strain>
    </source>
</reference>